<feature type="transmembrane region" description="Helical" evidence="6">
    <location>
        <begin position="130"/>
        <end position="151"/>
    </location>
</feature>
<name>A0A174HMM1_9FIRM</name>
<feature type="transmembrane region" description="Helical" evidence="6">
    <location>
        <begin position="242"/>
        <end position="262"/>
    </location>
</feature>
<dbReference type="Pfam" id="PF07690">
    <property type="entry name" value="MFS_1"/>
    <property type="match status" value="1"/>
</dbReference>
<feature type="transmembrane region" description="Helical" evidence="6">
    <location>
        <begin position="66"/>
        <end position="86"/>
    </location>
</feature>
<dbReference type="PANTHER" id="PTHR23530">
    <property type="entry name" value="TRANSPORT PROTEIN-RELATED"/>
    <property type="match status" value="1"/>
</dbReference>
<evidence type="ECO:0000256" key="6">
    <source>
        <dbReference type="SAM" id="Phobius"/>
    </source>
</evidence>
<dbReference type="InterPro" id="IPR053160">
    <property type="entry name" value="MFS_DHA3_Transporter"/>
</dbReference>
<evidence type="ECO:0000256" key="3">
    <source>
        <dbReference type="ARBA" id="ARBA00022692"/>
    </source>
</evidence>
<feature type="transmembrane region" description="Helical" evidence="6">
    <location>
        <begin position="7"/>
        <end position="26"/>
    </location>
</feature>
<evidence type="ECO:0000259" key="7">
    <source>
        <dbReference type="PROSITE" id="PS50850"/>
    </source>
</evidence>
<keyword evidence="5 6" id="KW-0472">Membrane</keyword>
<dbReference type="SUPFAM" id="SSF103473">
    <property type="entry name" value="MFS general substrate transporter"/>
    <property type="match status" value="1"/>
</dbReference>
<protein>
    <submittedName>
        <fullName evidence="8">Major Facilitator Superfamily</fullName>
    </submittedName>
</protein>
<sequence>MKIKRNIYLMYGISLLQGMVFYGPIATLYRQAAGVTVFEITLIESISLALCIALEMPWGVVADRIGYKNTLVISSLIYVVSKVVFWKADGFGGFLLERVMLSVVMAGMSGCDVSLLYLSCREGESHQVFGVYNLLNTAGLLAAALIFSVAIGDDYRMAGFLTVLTYAAAAALAFGLKEVKEKEDRKPVKGRFLTCLKEVVSDKRFLLLLVGMAFLAETNQTITVFLNQLKYEACGIAPANMGYIYILVTVSGMAGVCSAGFTRKIGMKWFALLLFGAASVSCMILALTGSGVLAVGGVVLLRLSASLFVPLQTEIQNRHVKAADRATVLSIYAVLAEGTGIVTNLLFGAAAQAALPAAMFCGAGMCALGAVFFLIWHRTAK</sequence>
<feature type="transmembrane region" description="Helical" evidence="6">
    <location>
        <begin position="293"/>
        <end position="311"/>
    </location>
</feature>
<comment type="subcellular location">
    <subcellularLocation>
        <location evidence="1">Cell membrane</location>
        <topology evidence="1">Multi-pass membrane protein</topology>
    </subcellularLocation>
</comment>
<evidence type="ECO:0000256" key="1">
    <source>
        <dbReference type="ARBA" id="ARBA00004651"/>
    </source>
</evidence>
<accession>A0A174HMM1</accession>
<gene>
    <name evidence="8" type="ORF">ERS852407_03795</name>
</gene>
<keyword evidence="3 6" id="KW-0812">Transmembrane</keyword>
<feature type="transmembrane region" description="Helical" evidence="6">
    <location>
        <begin position="357"/>
        <end position="376"/>
    </location>
</feature>
<dbReference type="PROSITE" id="PS50850">
    <property type="entry name" value="MFS"/>
    <property type="match status" value="1"/>
</dbReference>
<reference evidence="8 9" key="1">
    <citation type="submission" date="2015-09" db="EMBL/GenBank/DDBJ databases">
        <authorList>
            <consortium name="Pathogen Informatics"/>
        </authorList>
    </citation>
    <scope>NUCLEOTIDE SEQUENCE [LARGE SCALE GENOMIC DNA]</scope>
    <source>
        <strain evidence="8 9">2789STDY5608850</strain>
    </source>
</reference>
<feature type="transmembrane region" description="Helical" evidence="6">
    <location>
        <begin position="32"/>
        <end position="54"/>
    </location>
</feature>
<feature type="transmembrane region" description="Helical" evidence="6">
    <location>
        <begin position="98"/>
        <end position="118"/>
    </location>
</feature>
<dbReference type="AlphaFoldDB" id="A0A174HMM1"/>
<feature type="transmembrane region" description="Helical" evidence="6">
    <location>
        <begin position="205"/>
        <end position="222"/>
    </location>
</feature>
<evidence type="ECO:0000256" key="5">
    <source>
        <dbReference type="ARBA" id="ARBA00023136"/>
    </source>
</evidence>
<dbReference type="Proteomes" id="UP000095651">
    <property type="component" value="Unassembled WGS sequence"/>
</dbReference>
<keyword evidence="2" id="KW-0813">Transport</keyword>
<dbReference type="GO" id="GO:0005886">
    <property type="term" value="C:plasma membrane"/>
    <property type="evidence" value="ECO:0007669"/>
    <property type="project" value="UniProtKB-SubCell"/>
</dbReference>
<feature type="domain" description="Major facilitator superfamily (MFS) profile" evidence="7">
    <location>
        <begin position="1"/>
        <end position="381"/>
    </location>
</feature>
<dbReference type="PANTHER" id="PTHR23530:SF1">
    <property type="entry name" value="PERMEASE, MAJOR FACILITATOR SUPERFAMILY-RELATED"/>
    <property type="match status" value="1"/>
</dbReference>
<feature type="transmembrane region" description="Helical" evidence="6">
    <location>
        <begin position="157"/>
        <end position="176"/>
    </location>
</feature>
<proteinExistence type="predicted"/>
<evidence type="ECO:0000256" key="4">
    <source>
        <dbReference type="ARBA" id="ARBA00022989"/>
    </source>
</evidence>
<dbReference type="CDD" id="cd06174">
    <property type="entry name" value="MFS"/>
    <property type="match status" value="1"/>
</dbReference>
<dbReference type="InterPro" id="IPR020846">
    <property type="entry name" value="MFS_dom"/>
</dbReference>
<dbReference type="GO" id="GO:0022857">
    <property type="term" value="F:transmembrane transporter activity"/>
    <property type="evidence" value="ECO:0007669"/>
    <property type="project" value="InterPro"/>
</dbReference>
<evidence type="ECO:0000256" key="2">
    <source>
        <dbReference type="ARBA" id="ARBA00022448"/>
    </source>
</evidence>
<feature type="transmembrane region" description="Helical" evidence="6">
    <location>
        <begin position="269"/>
        <end position="287"/>
    </location>
</feature>
<feature type="transmembrane region" description="Helical" evidence="6">
    <location>
        <begin position="331"/>
        <end position="351"/>
    </location>
</feature>
<keyword evidence="4 6" id="KW-1133">Transmembrane helix</keyword>
<dbReference type="Gene3D" id="1.20.1250.20">
    <property type="entry name" value="MFS general substrate transporter like domains"/>
    <property type="match status" value="1"/>
</dbReference>
<evidence type="ECO:0000313" key="9">
    <source>
        <dbReference type="Proteomes" id="UP000095651"/>
    </source>
</evidence>
<evidence type="ECO:0000313" key="8">
    <source>
        <dbReference type="EMBL" id="CUO74517.1"/>
    </source>
</evidence>
<dbReference type="InterPro" id="IPR011701">
    <property type="entry name" value="MFS"/>
</dbReference>
<organism evidence="8 9">
    <name type="scientific">Hungatella hathewayi</name>
    <dbReference type="NCBI Taxonomy" id="154046"/>
    <lineage>
        <taxon>Bacteria</taxon>
        <taxon>Bacillati</taxon>
        <taxon>Bacillota</taxon>
        <taxon>Clostridia</taxon>
        <taxon>Lachnospirales</taxon>
        <taxon>Lachnospiraceae</taxon>
        <taxon>Hungatella</taxon>
    </lineage>
</organism>
<dbReference type="InterPro" id="IPR036259">
    <property type="entry name" value="MFS_trans_sf"/>
</dbReference>
<dbReference type="RefSeq" id="WP_055657549.1">
    <property type="nucleotide sequence ID" value="NZ_CABIXC010000011.1"/>
</dbReference>
<dbReference type="EMBL" id="CYZE01000011">
    <property type="protein sequence ID" value="CUO74517.1"/>
    <property type="molecule type" value="Genomic_DNA"/>
</dbReference>